<reference evidence="1" key="1">
    <citation type="journal article" date="2020" name="Nature">
        <title>Giant virus diversity and host interactions through global metagenomics.</title>
        <authorList>
            <person name="Schulz F."/>
            <person name="Roux S."/>
            <person name="Paez-Espino D."/>
            <person name="Jungbluth S."/>
            <person name="Walsh D.A."/>
            <person name="Denef V.J."/>
            <person name="McMahon K.D."/>
            <person name="Konstantinidis K.T."/>
            <person name="Eloe-Fadrosh E.A."/>
            <person name="Kyrpides N.C."/>
            <person name="Woyke T."/>
        </authorList>
    </citation>
    <scope>NUCLEOTIDE SEQUENCE</scope>
    <source>
        <strain evidence="1">GVMAG-M-3300023184-121</strain>
    </source>
</reference>
<sequence>MSERKDLPSTHRQSIEEATAEAEARALEYDPAVRARFIRTMIQDIAQWMANGDSEDAIRAKGSEFVEHYPELFKKLIQRQDISPIQSMLAMLDRMSDGQLSQHQASVIIGKKLVDKYVTPQLNGSGGGTSGR</sequence>
<dbReference type="AlphaFoldDB" id="A0A6C0HJ41"/>
<protein>
    <submittedName>
        <fullName evidence="1">Uncharacterized protein</fullName>
    </submittedName>
</protein>
<name>A0A6C0HJ41_9ZZZZ</name>
<dbReference type="EMBL" id="MN739974">
    <property type="protein sequence ID" value="QHT80612.1"/>
    <property type="molecule type" value="Genomic_DNA"/>
</dbReference>
<proteinExistence type="predicted"/>
<organism evidence="1">
    <name type="scientific">viral metagenome</name>
    <dbReference type="NCBI Taxonomy" id="1070528"/>
    <lineage>
        <taxon>unclassified sequences</taxon>
        <taxon>metagenomes</taxon>
        <taxon>organismal metagenomes</taxon>
    </lineage>
</organism>
<accession>A0A6C0HJ41</accession>
<evidence type="ECO:0000313" key="1">
    <source>
        <dbReference type="EMBL" id="QHT80612.1"/>
    </source>
</evidence>